<evidence type="ECO:0000256" key="1">
    <source>
        <dbReference type="ARBA" id="ARBA00004651"/>
    </source>
</evidence>
<protein>
    <submittedName>
        <fullName evidence="8">Cation:dicarboxylase symporter family transporter</fullName>
    </submittedName>
</protein>
<dbReference type="Gene3D" id="1.10.3860.10">
    <property type="entry name" value="Sodium:dicarboxylate symporter"/>
    <property type="match status" value="1"/>
</dbReference>
<dbReference type="PANTHER" id="PTHR42865">
    <property type="entry name" value="PROTON/GLUTAMATE-ASPARTATE SYMPORTER"/>
    <property type="match status" value="1"/>
</dbReference>
<keyword evidence="5 7" id="KW-1133">Transmembrane helix</keyword>
<proteinExistence type="predicted"/>
<feature type="transmembrane region" description="Helical" evidence="7">
    <location>
        <begin position="208"/>
        <end position="231"/>
    </location>
</feature>
<dbReference type="RefSeq" id="WP_186841102.1">
    <property type="nucleotide sequence ID" value="NZ_WJBC01000002.1"/>
</dbReference>
<evidence type="ECO:0000256" key="2">
    <source>
        <dbReference type="ARBA" id="ARBA00022448"/>
    </source>
</evidence>
<sequence>METKKIFSLSLDSIESASKFVQTLLEKYNCTKMDSVRAQLFVEETIVYWKKESCENEKFEISLRKRFKTITLSMNYWGDQSNPLTLPEETEEAEMDLIGQNILIGLSAVTYSYDNGCNNVSYTLKEKPLNPAMTTAIAMAAAIIIGLGLLHFAPATGGLIASTILTPLSSIFFGFLNAVVIPVLFLSAIGSIFNMDNISQMKTIFKSLLEWCVGIMVLASVIALAAAQLFYLGNSSVASGGGNSDLWSQVGKMIFGIIPANIIQPFLDGNTLQIMFLAIIGGIVMLTLKGRFPFVTKIITEANLIFSTILDAVCSLMPWVVFISILNMMVSGNGGALFGAIGVIALILGCYLILVLIMLLSVALIEKMNPIAYLKSAAPFLLIAFSTASSSASFASHNATAIFKQDIRDYVVNFSIPVGVLFNKQSVIITMVLTSLFMGGYYQMTFSIGEIIPVIILCMILSVACPPTPGMGAFLFTIAFNLMGIPLAGLALAVSIDIFLDYPCTAIHVLITNIGMLHTEHMLRTKEGKAVSIKS</sequence>
<evidence type="ECO:0000256" key="7">
    <source>
        <dbReference type="SAM" id="Phobius"/>
    </source>
</evidence>
<evidence type="ECO:0000256" key="6">
    <source>
        <dbReference type="ARBA" id="ARBA00023136"/>
    </source>
</evidence>
<accession>A0ABR6WRF5</accession>
<reference evidence="8 9" key="1">
    <citation type="journal article" date="2020" name="mSystems">
        <title>Defining Genomic and Predicted Metabolic Features of the Acetobacterium Genus.</title>
        <authorList>
            <person name="Ross D.E."/>
            <person name="Marshall C.W."/>
            <person name="Gulliver D."/>
            <person name="May H.D."/>
            <person name="Norman R.S."/>
        </authorList>
    </citation>
    <scope>NUCLEOTIDE SEQUENCE [LARGE SCALE GENOMIC DNA]</scope>
    <source>
        <strain evidence="8 9">DSM 8238</strain>
    </source>
</reference>
<dbReference type="InterPro" id="IPR001991">
    <property type="entry name" value="Na-dicarboxylate_symporter"/>
</dbReference>
<keyword evidence="4 7" id="KW-0812">Transmembrane</keyword>
<dbReference type="EMBL" id="WJBC01000002">
    <property type="protein sequence ID" value="MBC3803182.1"/>
    <property type="molecule type" value="Genomic_DNA"/>
</dbReference>
<evidence type="ECO:0000256" key="4">
    <source>
        <dbReference type="ARBA" id="ARBA00022692"/>
    </source>
</evidence>
<feature type="transmembrane region" description="Helical" evidence="7">
    <location>
        <begin position="132"/>
        <end position="153"/>
    </location>
</feature>
<gene>
    <name evidence="8" type="ORF">GH808_01820</name>
</gene>
<evidence type="ECO:0000256" key="5">
    <source>
        <dbReference type="ARBA" id="ARBA00022989"/>
    </source>
</evidence>
<feature type="transmembrane region" description="Helical" evidence="7">
    <location>
        <begin position="304"/>
        <end position="330"/>
    </location>
</feature>
<evidence type="ECO:0000313" key="9">
    <source>
        <dbReference type="Proteomes" id="UP000603234"/>
    </source>
</evidence>
<feature type="transmembrane region" description="Helical" evidence="7">
    <location>
        <begin position="159"/>
        <end position="187"/>
    </location>
</feature>
<feature type="transmembrane region" description="Helical" evidence="7">
    <location>
        <begin position="470"/>
        <end position="493"/>
    </location>
</feature>
<keyword evidence="6 7" id="KW-0472">Membrane</keyword>
<comment type="subcellular location">
    <subcellularLocation>
        <location evidence="1">Cell membrane</location>
        <topology evidence="1">Multi-pass membrane protein</topology>
    </subcellularLocation>
</comment>
<feature type="transmembrane region" description="Helical" evidence="7">
    <location>
        <begin position="444"/>
        <end position="464"/>
    </location>
</feature>
<evidence type="ECO:0000313" key="8">
    <source>
        <dbReference type="EMBL" id="MBC3803182.1"/>
    </source>
</evidence>
<name>A0ABR6WRF5_9FIRM</name>
<keyword evidence="2" id="KW-0813">Transport</keyword>
<feature type="transmembrane region" description="Helical" evidence="7">
    <location>
        <begin position="274"/>
        <end position="292"/>
    </location>
</feature>
<dbReference type="InterPro" id="IPR036458">
    <property type="entry name" value="Na:dicarbo_symporter_sf"/>
</dbReference>
<feature type="transmembrane region" description="Helical" evidence="7">
    <location>
        <begin position="336"/>
        <end position="365"/>
    </location>
</feature>
<keyword evidence="9" id="KW-1185">Reference proteome</keyword>
<feature type="transmembrane region" description="Helical" evidence="7">
    <location>
        <begin position="416"/>
        <end position="437"/>
    </location>
</feature>
<evidence type="ECO:0000256" key="3">
    <source>
        <dbReference type="ARBA" id="ARBA00022475"/>
    </source>
</evidence>
<dbReference type="PANTHER" id="PTHR42865:SF7">
    <property type="entry name" value="PROTON_GLUTAMATE-ASPARTATE SYMPORTER"/>
    <property type="match status" value="1"/>
</dbReference>
<comment type="caution">
    <text evidence="8">The sequence shown here is derived from an EMBL/GenBank/DDBJ whole genome shotgun (WGS) entry which is preliminary data.</text>
</comment>
<dbReference type="PRINTS" id="PR00173">
    <property type="entry name" value="EDTRNSPORT"/>
</dbReference>
<organism evidence="8 9">
    <name type="scientific">Acetobacterium fimetarium</name>
    <dbReference type="NCBI Taxonomy" id="52691"/>
    <lineage>
        <taxon>Bacteria</taxon>
        <taxon>Bacillati</taxon>
        <taxon>Bacillota</taxon>
        <taxon>Clostridia</taxon>
        <taxon>Eubacteriales</taxon>
        <taxon>Eubacteriaceae</taxon>
        <taxon>Acetobacterium</taxon>
    </lineage>
</organism>
<dbReference type="Pfam" id="PF00375">
    <property type="entry name" value="SDF"/>
    <property type="match status" value="1"/>
</dbReference>
<dbReference type="SUPFAM" id="SSF118215">
    <property type="entry name" value="Proton glutamate symport protein"/>
    <property type="match status" value="1"/>
</dbReference>
<keyword evidence="3" id="KW-1003">Cell membrane</keyword>
<dbReference type="Proteomes" id="UP000603234">
    <property type="component" value="Unassembled WGS sequence"/>
</dbReference>